<protein>
    <submittedName>
        <fullName evidence="1">Uncharacterized protein</fullName>
    </submittedName>
</protein>
<proteinExistence type="predicted"/>
<dbReference type="Proteomes" id="UP000003560">
    <property type="component" value="Unassembled WGS sequence"/>
</dbReference>
<reference evidence="1 2" key="1">
    <citation type="submission" date="2008-10" db="EMBL/GenBank/DDBJ databases">
        <title>Draft genome sequence of Collinsella stercoris (DSM 13279).</title>
        <authorList>
            <person name="Sudarsanam P."/>
            <person name="Ley R."/>
            <person name="Guruge J."/>
            <person name="Turnbaugh P.J."/>
            <person name="Mahowald M."/>
            <person name="Liep D."/>
            <person name="Gordon J."/>
        </authorList>
    </citation>
    <scope>NUCLEOTIDE SEQUENCE [LARGE SCALE GENOMIC DNA]</scope>
    <source>
        <strain evidence="1 2">DSM 13279</strain>
    </source>
</reference>
<name>B6GCU4_9ACTN</name>
<keyword evidence="2" id="KW-1185">Reference proteome</keyword>
<reference evidence="1 2" key="2">
    <citation type="submission" date="2008-10" db="EMBL/GenBank/DDBJ databases">
        <authorList>
            <person name="Fulton L."/>
            <person name="Clifton S."/>
            <person name="Fulton B."/>
            <person name="Xu J."/>
            <person name="Minx P."/>
            <person name="Pepin K.H."/>
            <person name="Johnson M."/>
            <person name="Thiruvilangam P."/>
            <person name="Bhonagiri V."/>
            <person name="Nash W.E."/>
            <person name="Mardis E.R."/>
            <person name="Wilson R.K."/>
        </authorList>
    </citation>
    <scope>NUCLEOTIDE SEQUENCE [LARGE SCALE GENOMIC DNA]</scope>
    <source>
        <strain evidence="1 2">DSM 13279</strain>
    </source>
</reference>
<comment type="caution">
    <text evidence="1">The sequence shown here is derived from an EMBL/GenBank/DDBJ whole genome shotgun (WGS) entry which is preliminary data.</text>
</comment>
<dbReference type="HOGENOM" id="CLU_3134499_0_0_11"/>
<gene>
    <name evidence="1" type="ORF">COLSTE_01921</name>
</gene>
<evidence type="ECO:0000313" key="2">
    <source>
        <dbReference type="Proteomes" id="UP000003560"/>
    </source>
</evidence>
<evidence type="ECO:0000313" key="1">
    <source>
        <dbReference type="EMBL" id="EEA89934.1"/>
    </source>
</evidence>
<dbReference type="AlphaFoldDB" id="B6GCU4"/>
<sequence length="49" mass="5197">MGRMNSIDCHACEQMTIGGELGAAGGALIGYFSNHSPELVICYKRAIPL</sequence>
<dbReference type="EMBL" id="ABXJ01000110">
    <property type="protein sequence ID" value="EEA89934.1"/>
    <property type="molecule type" value="Genomic_DNA"/>
</dbReference>
<dbReference type="STRING" id="445975.COLSTE_01921"/>
<accession>B6GCU4</accession>
<organism evidence="1 2">
    <name type="scientific">Collinsella stercoris DSM 13279</name>
    <dbReference type="NCBI Taxonomy" id="445975"/>
    <lineage>
        <taxon>Bacteria</taxon>
        <taxon>Bacillati</taxon>
        <taxon>Actinomycetota</taxon>
        <taxon>Coriobacteriia</taxon>
        <taxon>Coriobacteriales</taxon>
        <taxon>Coriobacteriaceae</taxon>
        <taxon>Collinsella</taxon>
    </lineage>
</organism>